<evidence type="ECO:0000256" key="2">
    <source>
        <dbReference type="SAM" id="Phobius"/>
    </source>
</evidence>
<dbReference type="PANTHER" id="PTHR30469">
    <property type="entry name" value="MULTIDRUG RESISTANCE PROTEIN MDTA"/>
    <property type="match status" value="1"/>
</dbReference>
<evidence type="ECO:0000313" key="5">
    <source>
        <dbReference type="Proteomes" id="UP000248536"/>
    </source>
</evidence>
<keyword evidence="2" id="KW-1133">Transmembrane helix</keyword>
<dbReference type="InterPro" id="IPR058625">
    <property type="entry name" value="MdtA-like_BSH"/>
</dbReference>
<dbReference type="Gene3D" id="2.40.30.170">
    <property type="match status" value="1"/>
</dbReference>
<sequence length="371" mass="40889">MKKTIGIAIGIGILVLGVLLFVLMKKGPKKQEAKAETDPKSVSVETQAVELRSLPYRLEATGTLEAKEKIELFSEVQGVLNRTNTPFKEGNSFTKGQTILYIDANEFKAQLKANKSSLVNQIAAMLPDMEMEYPEAAEKWEEYLISFDIEGNLEALPAFQSEAERLFVIGKNITQTYYNTSNLQERLFKYYIRAPFTGVVSEANVNAGALVRSGQKLGSFVDPSVFELRLSVPASENDFLNKGQKVLLKTLGSETELTGKVERINPIIDQNTQTIEIFVEVTGNNLKDGQYLKALIAGKEIEEVFTISSDLLTVNGSVYVVKDGVLSLQEVTPVNYVGDSVVVRGLKDGQSLITKSLANAYPGMPVTQEER</sequence>
<dbReference type="GO" id="GO:1990281">
    <property type="term" value="C:efflux pump complex"/>
    <property type="evidence" value="ECO:0007669"/>
    <property type="project" value="TreeGrafter"/>
</dbReference>
<dbReference type="Gene3D" id="1.10.287.470">
    <property type="entry name" value="Helix hairpin bin"/>
    <property type="match status" value="1"/>
</dbReference>
<dbReference type="AlphaFoldDB" id="A0A2Z4LR58"/>
<dbReference type="SUPFAM" id="SSF111369">
    <property type="entry name" value="HlyD-like secretion proteins"/>
    <property type="match status" value="1"/>
</dbReference>
<organism evidence="4 5">
    <name type="scientific">Flagellimonas maritima</name>
    <dbReference type="NCBI Taxonomy" id="1383885"/>
    <lineage>
        <taxon>Bacteria</taxon>
        <taxon>Pseudomonadati</taxon>
        <taxon>Bacteroidota</taxon>
        <taxon>Flavobacteriia</taxon>
        <taxon>Flavobacteriales</taxon>
        <taxon>Flavobacteriaceae</taxon>
        <taxon>Flagellimonas</taxon>
    </lineage>
</organism>
<accession>A0A2Z4LR58</accession>
<keyword evidence="2" id="KW-0472">Membrane</keyword>
<evidence type="ECO:0000313" key="4">
    <source>
        <dbReference type="EMBL" id="AWX44381.1"/>
    </source>
</evidence>
<dbReference type="Pfam" id="PF25917">
    <property type="entry name" value="BSH_RND"/>
    <property type="match status" value="1"/>
</dbReference>
<dbReference type="EMBL" id="CP030104">
    <property type="protein sequence ID" value="AWX44381.1"/>
    <property type="molecule type" value="Genomic_DNA"/>
</dbReference>
<dbReference type="Gene3D" id="2.40.420.20">
    <property type="match status" value="1"/>
</dbReference>
<dbReference type="RefSeq" id="WP_112377858.1">
    <property type="nucleotide sequence ID" value="NZ_CP030104.1"/>
</dbReference>
<name>A0A2Z4LR58_9FLAO</name>
<dbReference type="GO" id="GO:0015562">
    <property type="term" value="F:efflux transmembrane transporter activity"/>
    <property type="evidence" value="ECO:0007669"/>
    <property type="project" value="TreeGrafter"/>
</dbReference>
<dbReference type="KEGG" id="spon:HME9304_01381"/>
<protein>
    <recommendedName>
        <fullName evidence="3">Multidrug resistance protein MdtA-like barrel-sandwich hybrid domain-containing protein</fullName>
    </recommendedName>
</protein>
<gene>
    <name evidence="4" type="ORF">HME9304_01381</name>
</gene>
<evidence type="ECO:0000256" key="1">
    <source>
        <dbReference type="ARBA" id="ARBA00009477"/>
    </source>
</evidence>
<dbReference type="PANTHER" id="PTHR30469:SF15">
    <property type="entry name" value="HLYD FAMILY OF SECRETION PROTEINS"/>
    <property type="match status" value="1"/>
</dbReference>
<reference evidence="4 5" key="1">
    <citation type="submission" date="2018-06" db="EMBL/GenBank/DDBJ databases">
        <title>Spongiibacterium sp. HME9304 Genome sequencing and assembly.</title>
        <authorList>
            <person name="Kang H."/>
            <person name="Kim H."/>
            <person name="Joh K."/>
        </authorList>
    </citation>
    <scope>NUCLEOTIDE SEQUENCE [LARGE SCALE GENOMIC DNA]</scope>
    <source>
        <strain evidence="4 5">HME9304</strain>
    </source>
</reference>
<dbReference type="Proteomes" id="UP000248536">
    <property type="component" value="Chromosome"/>
</dbReference>
<proteinExistence type="inferred from homology"/>
<keyword evidence="5" id="KW-1185">Reference proteome</keyword>
<evidence type="ECO:0000259" key="3">
    <source>
        <dbReference type="Pfam" id="PF25917"/>
    </source>
</evidence>
<keyword evidence="2" id="KW-0812">Transmembrane</keyword>
<dbReference type="OrthoDB" id="9806939at2"/>
<feature type="transmembrane region" description="Helical" evidence="2">
    <location>
        <begin position="6"/>
        <end position="24"/>
    </location>
</feature>
<dbReference type="InterPro" id="IPR006143">
    <property type="entry name" value="RND_pump_MFP"/>
</dbReference>
<dbReference type="Gene3D" id="2.40.50.100">
    <property type="match status" value="1"/>
</dbReference>
<dbReference type="NCBIfam" id="TIGR01730">
    <property type="entry name" value="RND_mfp"/>
    <property type="match status" value="1"/>
</dbReference>
<comment type="similarity">
    <text evidence="1">Belongs to the membrane fusion protein (MFP) (TC 8.A.1) family.</text>
</comment>
<feature type="domain" description="Multidrug resistance protein MdtA-like barrel-sandwich hybrid" evidence="3">
    <location>
        <begin position="69"/>
        <end position="219"/>
    </location>
</feature>